<keyword evidence="3 5" id="KW-1133">Transmembrane helix</keyword>
<dbReference type="EMBL" id="RXIC02000021">
    <property type="protein sequence ID" value="KAB1217603.1"/>
    <property type="molecule type" value="Genomic_DNA"/>
</dbReference>
<dbReference type="SUPFAM" id="SSF103481">
    <property type="entry name" value="Multidrug resistance efflux transporter EmrE"/>
    <property type="match status" value="1"/>
</dbReference>
<keyword evidence="4 5" id="KW-0472">Membrane</keyword>
<dbReference type="GO" id="GO:0016020">
    <property type="term" value="C:membrane"/>
    <property type="evidence" value="ECO:0007669"/>
    <property type="project" value="UniProtKB-SubCell"/>
</dbReference>
<evidence type="ECO:0000313" key="7">
    <source>
        <dbReference type="EMBL" id="KAB1217596.1"/>
    </source>
</evidence>
<dbReference type="InterPro" id="IPR050186">
    <property type="entry name" value="TPT_transporter"/>
</dbReference>
<dbReference type="Gene3D" id="1.10.3730.20">
    <property type="match status" value="1"/>
</dbReference>
<dbReference type="InterPro" id="IPR037185">
    <property type="entry name" value="EmrE-like"/>
</dbReference>
<evidence type="ECO:0000256" key="4">
    <source>
        <dbReference type="ARBA" id="ARBA00023136"/>
    </source>
</evidence>
<gene>
    <name evidence="7" type="ORF">CJ030_MR3G002743</name>
    <name evidence="8" type="ORF">CJ030_MR3G002750</name>
</gene>
<feature type="transmembrane region" description="Helical" evidence="5">
    <location>
        <begin position="227"/>
        <end position="244"/>
    </location>
</feature>
<dbReference type="Proteomes" id="UP000516437">
    <property type="component" value="Chromosome 3"/>
</dbReference>
<proteinExistence type="predicted"/>
<keyword evidence="2 5" id="KW-0812">Transmembrane</keyword>
<evidence type="ECO:0000256" key="3">
    <source>
        <dbReference type="ARBA" id="ARBA00022989"/>
    </source>
</evidence>
<protein>
    <recommendedName>
        <fullName evidence="6">Sugar phosphate transporter domain-containing protein</fullName>
    </recommendedName>
</protein>
<comment type="caution">
    <text evidence="8">The sequence shown here is derived from an EMBL/GenBank/DDBJ whole genome shotgun (WGS) entry which is preliminary data.</text>
</comment>
<dbReference type="PANTHER" id="PTHR11132">
    <property type="entry name" value="SOLUTE CARRIER FAMILY 35"/>
    <property type="match status" value="1"/>
</dbReference>
<reference evidence="8" key="3">
    <citation type="submission" date="2019-09" db="EMBL/GenBank/DDBJ databases">
        <authorList>
            <person name="Gao Z."/>
        </authorList>
    </citation>
    <scope>NUCLEOTIDE SEQUENCE</scope>
    <source>
        <tissue evidence="8">Leaves</tissue>
    </source>
</reference>
<evidence type="ECO:0000256" key="1">
    <source>
        <dbReference type="ARBA" id="ARBA00004141"/>
    </source>
</evidence>
<feature type="transmembrane region" description="Helical" evidence="5">
    <location>
        <begin position="169"/>
        <end position="191"/>
    </location>
</feature>
<evidence type="ECO:0000313" key="9">
    <source>
        <dbReference type="Proteomes" id="UP000516437"/>
    </source>
</evidence>
<comment type="subcellular location">
    <subcellularLocation>
        <location evidence="1">Membrane</location>
        <topology evidence="1">Multi-pass membrane protein</topology>
    </subcellularLocation>
</comment>
<sequence>MGEGERFQLGTVGALTLSVVSSVSIVICNKALISSLGFHFGSKWVDEVASPLCSNERGQFKLLQYLLAHEFMLSLCCSRSPDACLKAKHGDSGPATWQCRNTAEQLLSDHIGGCLQMTNTIQKNFKVSSTQLLYQSCPYQAVTLLISGPFLDGFLTDQNVFAFKYTTQVLVFIILSCLISVSVNFSTFLVIGKTSPVTYQVLGHLKTCLVLAFGYVLLHDPFSWRNILGIFIALIGMVLYSYFFSRESQQKTTEAAAQSFQVVEGESDPLLSAENGKGGLVDEVVPKHPVWNSNKDLDA</sequence>
<feature type="domain" description="Sugar phosphate transporter" evidence="6">
    <location>
        <begin position="150"/>
        <end position="241"/>
    </location>
</feature>
<dbReference type="InterPro" id="IPR004853">
    <property type="entry name" value="Sugar_P_trans_dom"/>
</dbReference>
<name>A0A6A1VXZ8_9ROSI</name>
<evidence type="ECO:0000313" key="8">
    <source>
        <dbReference type="EMBL" id="KAB1217603.1"/>
    </source>
</evidence>
<reference evidence="8 9" key="2">
    <citation type="journal article" date="2019" name="Plant Biotechnol. J.">
        <title>The red bayberry genome and genetic basis of sex determination.</title>
        <authorList>
            <person name="Jia H.M."/>
            <person name="Jia H.J."/>
            <person name="Cai Q.L."/>
            <person name="Wang Y."/>
            <person name="Zhao H.B."/>
            <person name="Yang W.F."/>
            <person name="Wang G.Y."/>
            <person name="Li Y.H."/>
            <person name="Zhan D.L."/>
            <person name="Shen Y.T."/>
            <person name="Niu Q.F."/>
            <person name="Chang L."/>
            <person name="Qiu J."/>
            <person name="Zhao L."/>
            <person name="Xie H.B."/>
            <person name="Fu W.Y."/>
            <person name="Jin J."/>
            <person name="Li X.W."/>
            <person name="Jiao Y."/>
            <person name="Zhou C.C."/>
            <person name="Tu T."/>
            <person name="Chai C.Y."/>
            <person name="Gao J.L."/>
            <person name="Fan L.J."/>
            <person name="van de Weg E."/>
            <person name="Wang J.Y."/>
            <person name="Gao Z.S."/>
        </authorList>
    </citation>
    <scope>NUCLEOTIDE SEQUENCE [LARGE SCALE GENOMIC DNA]</scope>
    <source>
        <tissue evidence="8">Leaves</tissue>
    </source>
</reference>
<reference evidence="8" key="1">
    <citation type="submission" date="2018-07" db="EMBL/GenBank/DDBJ databases">
        <authorList>
            <person name="Gao Z.-S."/>
            <person name="Jia H.-M."/>
            <person name="Jia H.-J."/>
            <person name="Cai Q.-L."/>
            <person name="Wang Y."/>
            <person name="Zhao H.-B."/>
        </authorList>
    </citation>
    <scope>NUCLEOTIDE SEQUENCE</scope>
    <source>
        <tissue evidence="8">Leaves</tissue>
    </source>
</reference>
<organism evidence="8 9">
    <name type="scientific">Morella rubra</name>
    <name type="common">Chinese bayberry</name>
    <dbReference type="NCBI Taxonomy" id="262757"/>
    <lineage>
        <taxon>Eukaryota</taxon>
        <taxon>Viridiplantae</taxon>
        <taxon>Streptophyta</taxon>
        <taxon>Embryophyta</taxon>
        <taxon>Tracheophyta</taxon>
        <taxon>Spermatophyta</taxon>
        <taxon>Magnoliopsida</taxon>
        <taxon>eudicotyledons</taxon>
        <taxon>Gunneridae</taxon>
        <taxon>Pentapetalae</taxon>
        <taxon>rosids</taxon>
        <taxon>fabids</taxon>
        <taxon>Fagales</taxon>
        <taxon>Myricaceae</taxon>
        <taxon>Morella</taxon>
    </lineage>
</organism>
<accession>A0A6A1VXZ8</accession>
<evidence type="ECO:0000256" key="5">
    <source>
        <dbReference type="SAM" id="Phobius"/>
    </source>
</evidence>
<dbReference type="Pfam" id="PF03151">
    <property type="entry name" value="TPT"/>
    <property type="match status" value="1"/>
</dbReference>
<dbReference type="OrthoDB" id="5547497at2759"/>
<evidence type="ECO:0000256" key="2">
    <source>
        <dbReference type="ARBA" id="ARBA00022692"/>
    </source>
</evidence>
<keyword evidence="9" id="KW-1185">Reference proteome</keyword>
<dbReference type="AlphaFoldDB" id="A0A6A1VXZ8"/>
<dbReference type="EMBL" id="RXIC02000021">
    <property type="protein sequence ID" value="KAB1217596.1"/>
    <property type="molecule type" value="Genomic_DNA"/>
</dbReference>
<evidence type="ECO:0000259" key="6">
    <source>
        <dbReference type="Pfam" id="PF03151"/>
    </source>
</evidence>